<keyword evidence="5 8" id="KW-1133">Transmembrane helix</keyword>
<dbReference type="PANTHER" id="PTHR43738:SF1">
    <property type="entry name" value="HEMIN TRANSPORT SYSTEM PERMEASE PROTEIN HRTB-RELATED"/>
    <property type="match status" value="1"/>
</dbReference>
<protein>
    <submittedName>
        <fullName evidence="11">ABC transporter permease</fullName>
    </submittedName>
</protein>
<accession>A0ABQ3L9J7</accession>
<evidence type="ECO:0000313" key="11">
    <source>
        <dbReference type="EMBL" id="GHH05656.1"/>
    </source>
</evidence>
<dbReference type="PROSITE" id="PS51257">
    <property type="entry name" value="PROKAR_LIPOPROTEIN"/>
    <property type="match status" value="1"/>
</dbReference>
<dbReference type="InterPro" id="IPR025857">
    <property type="entry name" value="MacB_PCD"/>
</dbReference>
<evidence type="ECO:0000259" key="10">
    <source>
        <dbReference type="Pfam" id="PF12704"/>
    </source>
</evidence>
<evidence type="ECO:0000256" key="4">
    <source>
        <dbReference type="ARBA" id="ARBA00022692"/>
    </source>
</evidence>
<feature type="transmembrane region" description="Helical" evidence="8">
    <location>
        <begin position="703"/>
        <end position="727"/>
    </location>
</feature>
<keyword evidence="6 8" id="KW-0472">Membrane</keyword>
<dbReference type="InterPro" id="IPR003838">
    <property type="entry name" value="ABC3_permease_C"/>
</dbReference>
<feature type="transmembrane region" description="Helical" evidence="8">
    <location>
        <begin position="748"/>
        <end position="776"/>
    </location>
</feature>
<organism evidence="11 12">
    <name type="scientific">Amycolatopsis oliviviridis</name>
    <dbReference type="NCBI Taxonomy" id="1471590"/>
    <lineage>
        <taxon>Bacteria</taxon>
        <taxon>Bacillati</taxon>
        <taxon>Actinomycetota</taxon>
        <taxon>Actinomycetes</taxon>
        <taxon>Pseudonocardiales</taxon>
        <taxon>Pseudonocardiaceae</taxon>
        <taxon>Amycolatopsis</taxon>
    </lineage>
</organism>
<evidence type="ECO:0000313" key="12">
    <source>
        <dbReference type="Proteomes" id="UP000635387"/>
    </source>
</evidence>
<dbReference type="Pfam" id="PF02687">
    <property type="entry name" value="FtsX"/>
    <property type="match status" value="2"/>
</dbReference>
<proteinExistence type="inferred from homology"/>
<evidence type="ECO:0000256" key="7">
    <source>
        <dbReference type="ARBA" id="ARBA00038076"/>
    </source>
</evidence>
<feature type="transmembrane region" description="Helical" evidence="8">
    <location>
        <begin position="392"/>
        <end position="412"/>
    </location>
</feature>
<comment type="similarity">
    <text evidence="7">Belongs to the ABC-4 integral membrane protein family.</text>
</comment>
<dbReference type="EMBL" id="BNAY01000001">
    <property type="protein sequence ID" value="GHH05656.1"/>
    <property type="molecule type" value="Genomic_DNA"/>
</dbReference>
<feature type="transmembrane region" description="Helical" evidence="8">
    <location>
        <begin position="418"/>
        <end position="439"/>
    </location>
</feature>
<dbReference type="Pfam" id="PF12704">
    <property type="entry name" value="MacB_PCD"/>
    <property type="match status" value="1"/>
</dbReference>
<feature type="domain" description="ABC3 transporter permease C-terminal" evidence="9">
    <location>
        <begin position="707"/>
        <end position="816"/>
    </location>
</feature>
<dbReference type="PANTHER" id="PTHR43738">
    <property type="entry name" value="ABC TRANSPORTER, MEMBRANE PROTEIN"/>
    <property type="match status" value="1"/>
</dbReference>
<name>A0ABQ3L9J7_9PSEU</name>
<feature type="transmembrane region" description="Helical" evidence="8">
    <location>
        <begin position="299"/>
        <end position="324"/>
    </location>
</feature>
<comment type="caution">
    <text evidence="11">The sequence shown here is derived from an EMBL/GenBank/DDBJ whole genome shotgun (WGS) entry which is preliminary data.</text>
</comment>
<feature type="transmembrane region" description="Helical" evidence="8">
    <location>
        <begin position="257"/>
        <end position="278"/>
    </location>
</feature>
<evidence type="ECO:0000256" key="6">
    <source>
        <dbReference type="ARBA" id="ARBA00023136"/>
    </source>
</evidence>
<feature type="domain" description="ABC3 transporter permease C-terminal" evidence="9">
    <location>
        <begin position="258"/>
        <end position="375"/>
    </location>
</feature>
<keyword evidence="12" id="KW-1185">Reference proteome</keyword>
<evidence type="ECO:0000256" key="3">
    <source>
        <dbReference type="ARBA" id="ARBA00022475"/>
    </source>
</evidence>
<comment type="subcellular location">
    <subcellularLocation>
        <location evidence="1">Cell membrane</location>
        <topology evidence="1">Multi-pass membrane protein</topology>
    </subcellularLocation>
</comment>
<keyword evidence="2" id="KW-0813">Transport</keyword>
<feature type="transmembrane region" description="Helical" evidence="8">
    <location>
        <begin position="476"/>
        <end position="496"/>
    </location>
</feature>
<evidence type="ECO:0000256" key="5">
    <source>
        <dbReference type="ARBA" id="ARBA00022989"/>
    </source>
</evidence>
<feature type="domain" description="MacB-like periplasmic core" evidence="10">
    <location>
        <begin position="19"/>
        <end position="222"/>
    </location>
</feature>
<evidence type="ECO:0000256" key="8">
    <source>
        <dbReference type="SAM" id="Phobius"/>
    </source>
</evidence>
<evidence type="ECO:0000256" key="1">
    <source>
        <dbReference type="ARBA" id="ARBA00004651"/>
    </source>
</evidence>
<evidence type="ECO:0000259" key="9">
    <source>
        <dbReference type="Pfam" id="PF02687"/>
    </source>
</evidence>
<sequence length="830" mass="84104">MFRLAFSSLRHHLAGALGAICAAVLATALVGACGILFESALRQPTGQPRGSSADLVVRAKSTVDIPVEIGGHDKNVRLALAAPPRMTDDLARSAAAVPGVSAAVPMATFDVTVLTGHAAAQLSRAWEAPTPVAEGRAPDRPGEVAFDRKLAARLGVSVGDTVRTLEAPSGFRVTGLSDGPEQAVYFVPADVGLLTGSDHWIDLIGVRLADPAAQQAVADRLAGLAGVEVLSGTAKDEALAGSDRGAVEGLVSLISNIGGFALVAAVFVVSSTLGLVFARRHREIAVIRAIGASRRQVRRLVAVQALGISLLAGGVGCVLAAPVADGIRTLFVRFGFTDEGFTLIRGPLPLLIAVTLTVCVVQLASLSAARQASRVRPTDALREASVPDRRIPLLRTVSGLLLFLGGLALAALSPGLGGAGGLAASSMVLVVLITALVLLGPAISRPVIAVAGRAVSGLSGAAGLLARANTALRPRLVATAAVPVILAVGLTCGLLFTGATEQHATAKQEEQRTTADLIASRSGGLTPGAVAAIRSAPGVTAATAIHGGSLIAEVSELGERRPLAHGAVALDTGDAGPVLDLGVTEGTLTGLRGAMVAVSTTVAEPNGWHVGDEIRTWDAAGAARPVRIAAVYRHSLGFGDFVLSPDLPESSGTSARAVLLRSADPRATAGYLSEGDLGTAGLRAQSKTDYLASLTVDQGEARYAGYLIIGLVALYAGLSVANTLVTSTLQRRGELAGLRLLGANGRQVLIMVGGEACVVAVFGMAGGTVAALAGLIATARTLDGSWIPVLPPSQYLTILGVVFGIVLLSALVPAALSLRGRAAEVLRGAD</sequence>
<feature type="transmembrane region" description="Helical" evidence="8">
    <location>
        <begin position="796"/>
        <end position="818"/>
    </location>
</feature>
<reference evidence="12" key="1">
    <citation type="journal article" date="2019" name="Int. J. Syst. Evol. Microbiol.">
        <title>The Global Catalogue of Microorganisms (GCM) 10K type strain sequencing project: providing services to taxonomists for standard genome sequencing and annotation.</title>
        <authorList>
            <consortium name="The Broad Institute Genomics Platform"/>
            <consortium name="The Broad Institute Genome Sequencing Center for Infectious Disease"/>
            <person name="Wu L."/>
            <person name="Ma J."/>
        </authorList>
    </citation>
    <scope>NUCLEOTIDE SEQUENCE [LARGE SCALE GENOMIC DNA]</scope>
    <source>
        <strain evidence="12">CGMCC 4.7683</strain>
    </source>
</reference>
<evidence type="ECO:0000256" key="2">
    <source>
        <dbReference type="ARBA" id="ARBA00022448"/>
    </source>
</evidence>
<dbReference type="RefSeq" id="WP_191252125.1">
    <property type="nucleotide sequence ID" value="NZ_BNAY01000001.1"/>
</dbReference>
<dbReference type="InterPro" id="IPR051125">
    <property type="entry name" value="ABC-4/HrtB_transporter"/>
</dbReference>
<feature type="transmembrane region" description="Helical" evidence="8">
    <location>
        <begin position="344"/>
        <end position="366"/>
    </location>
</feature>
<keyword evidence="4 8" id="KW-0812">Transmembrane</keyword>
<keyword evidence="3" id="KW-1003">Cell membrane</keyword>
<gene>
    <name evidence="11" type="ORF">GCM10017790_09890</name>
</gene>
<dbReference type="Proteomes" id="UP000635387">
    <property type="component" value="Unassembled WGS sequence"/>
</dbReference>